<protein>
    <recommendedName>
        <fullName evidence="4">Tetratricopeptide repeat protein</fullName>
    </recommendedName>
</protein>
<dbReference type="SUPFAM" id="SSF48452">
    <property type="entry name" value="TPR-like"/>
    <property type="match status" value="1"/>
</dbReference>
<dbReference type="AlphaFoldDB" id="A0A7X2LY95"/>
<sequence length="148" mass="17880">MVLTFIALCFYTLFIYQFYFKPIRKYSDIINRGFALRIIGRADKEKEVYLKSLRDVRLSDTEQRDVKYVLGLWYARKEDYSNAIQYFDGAFQNFPDDYNYKKEFVTVVDSYIKANCEDEARLRLQSFLSRVSFDKNFKKLERPFKNLL</sequence>
<dbReference type="InterPro" id="IPR019734">
    <property type="entry name" value="TPR_rpt"/>
</dbReference>
<feature type="repeat" description="TPR" evidence="1">
    <location>
        <begin position="64"/>
        <end position="97"/>
    </location>
</feature>
<reference evidence="2 3" key="1">
    <citation type="submission" date="2019-11" db="EMBL/GenBank/DDBJ databases">
        <title>Bacillus lacus genome.</title>
        <authorList>
            <person name="Allen C.J."/>
            <person name="Newman J.D."/>
        </authorList>
    </citation>
    <scope>NUCLEOTIDE SEQUENCE [LARGE SCALE GENOMIC DNA]</scope>
    <source>
        <strain evidence="2 3">KCTC 33946</strain>
    </source>
</reference>
<accession>A0A7X2LY95</accession>
<comment type="caution">
    <text evidence="2">The sequence shown here is derived from an EMBL/GenBank/DDBJ whole genome shotgun (WGS) entry which is preliminary data.</text>
</comment>
<dbReference type="InterPro" id="IPR011990">
    <property type="entry name" value="TPR-like_helical_dom_sf"/>
</dbReference>
<evidence type="ECO:0000313" key="3">
    <source>
        <dbReference type="Proteomes" id="UP000448867"/>
    </source>
</evidence>
<proteinExistence type="predicted"/>
<dbReference type="EMBL" id="WKKI01000011">
    <property type="protein sequence ID" value="MRX72126.1"/>
    <property type="molecule type" value="Genomic_DNA"/>
</dbReference>
<evidence type="ECO:0008006" key="4">
    <source>
        <dbReference type="Google" id="ProtNLM"/>
    </source>
</evidence>
<dbReference type="OrthoDB" id="2884312at2"/>
<dbReference type="Gene3D" id="1.25.40.10">
    <property type="entry name" value="Tetratricopeptide repeat domain"/>
    <property type="match status" value="1"/>
</dbReference>
<evidence type="ECO:0000256" key="1">
    <source>
        <dbReference type="PROSITE-ProRule" id="PRU00339"/>
    </source>
</evidence>
<organism evidence="2 3">
    <name type="scientific">Metabacillus lacus</name>
    <dbReference type="NCBI Taxonomy" id="1983721"/>
    <lineage>
        <taxon>Bacteria</taxon>
        <taxon>Bacillati</taxon>
        <taxon>Bacillota</taxon>
        <taxon>Bacilli</taxon>
        <taxon>Bacillales</taxon>
        <taxon>Bacillaceae</taxon>
        <taxon>Metabacillus</taxon>
    </lineage>
</organism>
<name>A0A7X2LY95_9BACI</name>
<keyword evidence="1" id="KW-0802">TPR repeat</keyword>
<dbReference type="PROSITE" id="PS50005">
    <property type="entry name" value="TPR"/>
    <property type="match status" value="1"/>
</dbReference>
<keyword evidence="3" id="KW-1185">Reference proteome</keyword>
<dbReference type="Proteomes" id="UP000448867">
    <property type="component" value="Unassembled WGS sequence"/>
</dbReference>
<gene>
    <name evidence="2" type="ORF">GJU40_08120</name>
</gene>
<dbReference type="RefSeq" id="WP_154307258.1">
    <property type="nucleotide sequence ID" value="NZ_WKKI01000011.1"/>
</dbReference>
<evidence type="ECO:0000313" key="2">
    <source>
        <dbReference type="EMBL" id="MRX72126.1"/>
    </source>
</evidence>